<comment type="caution">
    <text evidence="2">The sequence shown here is derived from an EMBL/GenBank/DDBJ whole genome shotgun (WGS) entry which is preliminary data.</text>
</comment>
<feature type="region of interest" description="Disordered" evidence="1">
    <location>
        <begin position="147"/>
        <end position="166"/>
    </location>
</feature>
<reference evidence="2" key="1">
    <citation type="submission" date="2022-07" db="EMBL/GenBank/DDBJ databases">
        <title>Genome Sequence of Agrocybe chaxingu.</title>
        <authorList>
            <person name="Buettner E."/>
        </authorList>
    </citation>
    <scope>NUCLEOTIDE SEQUENCE</scope>
    <source>
        <strain evidence="2">MP-N11</strain>
    </source>
</reference>
<name>A0A9W8MSV0_9AGAR</name>
<feature type="region of interest" description="Disordered" evidence="1">
    <location>
        <begin position="203"/>
        <end position="227"/>
    </location>
</feature>
<accession>A0A9W8MSV0</accession>
<evidence type="ECO:0000313" key="2">
    <source>
        <dbReference type="EMBL" id="KAJ3503663.1"/>
    </source>
</evidence>
<organism evidence="2 3">
    <name type="scientific">Agrocybe chaxingu</name>
    <dbReference type="NCBI Taxonomy" id="84603"/>
    <lineage>
        <taxon>Eukaryota</taxon>
        <taxon>Fungi</taxon>
        <taxon>Dikarya</taxon>
        <taxon>Basidiomycota</taxon>
        <taxon>Agaricomycotina</taxon>
        <taxon>Agaricomycetes</taxon>
        <taxon>Agaricomycetidae</taxon>
        <taxon>Agaricales</taxon>
        <taxon>Agaricineae</taxon>
        <taxon>Strophariaceae</taxon>
        <taxon>Agrocybe</taxon>
    </lineage>
</organism>
<dbReference type="AlphaFoldDB" id="A0A9W8MSV0"/>
<keyword evidence="3" id="KW-1185">Reference proteome</keyword>
<feature type="region of interest" description="Disordered" evidence="1">
    <location>
        <begin position="38"/>
        <end position="64"/>
    </location>
</feature>
<protein>
    <submittedName>
        <fullName evidence="2">Uncharacterized protein</fullName>
    </submittedName>
</protein>
<proteinExistence type="predicted"/>
<evidence type="ECO:0000313" key="3">
    <source>
        <dbReference type="Proteomes" id="UP001148786"/>
    </source>
</evidence>
<dbReference type="Proteomes" id="UP001148786">
    <property type="component" value="Unassembled WGS sequence"/>
</dbReference>
<feature type="compositionally biased region" description="Acidic residues" evidence="1">
    <location>
        <begin position="45"/>
        <end position="64"/>
    </location>
</feature>
<evidence type="ECO:0000256" key="1">
    <source>
        <dbReference type="SAM" id="MobiDB-lite"/>
    </source>
</evidence>
<dbReference type="OrthoDB" id="3033067at2759"/>
<feature type="compositionally biased region" description="Basic and acidic residues" evidence="1">
    <location>
        <begin position="147"/>
        <end position="159"/>
    </location>
</feature>
<gene>
    <name evidence="2" type="ORF">NLJ89_g8330</name>
</gene>
<sequence>MVNPGTFRGGRKGFLMGEKESYYAARFPVDLPLDVEPSAEALAAVDDDTAEPEPEEPKEDDLDAEEYQEALKRLQARRDLIVYRKGQIKRWMAYQYMKDHELNATESGAQNPFSILLQQLTGVSFHRPRQKTPANVWRRTNREQIEEEAKRRAVEDTTGPKKKLAPIRESVAKEMFASLSEQEKEEWAQVAKDEHAALLAKYKSEVESPPSTEPVDRQRQFSMESVP</sequence>
<dbReference type="EMBL" id="JANKHO010001110">
    <property type="protein sequence ID" value="KAJ3503663.1"/>
    <property type="molecule type" value="Genomic_DNA"/>
</dbReference>